<protein>
    <submittedName>
        <fullName evidence="2">Uncharacterized protein</fullName>
    </submittedName>
</protein>
<dbReference type="Proteomes" id="UP000298264">
    <property type="component" value="Unassembled WGS sequence"/>
</dbReference>
<organism evidence="2 3">
    <name type="scientific">Leptospira ilyithenensis</name>
    <dbReference type="NCBI Taxonomy" id="2484901"/>
    <lineage>
        <taxon>Bacteria</taxon>
        <taxon>Pseudomonadati</taxon>
        <taxon>Spirochaetota</taxon>
        <taxon>Spirochaetia</taxon>
        <taxon>Leptospirales</taxon>
        <taxon>Leptospiraceae</taxon>
        <taxon>Leptospira</taxon>
    </lineage>
</organism>
<dbReference type="RefSeq" id="WP_135763544.1">
    <property type="nucleotide sequence ID" value="NZ_RQHV01000038.1"/>
</dbReference>
<comment type="caution">
    <text evidence="2">The sequence shown here is derived from an EMBL/GenBank/DDBJ whole genome shotgun (WGS) entry which is preliminary data.</text>
</comment>
<sequence>MYLPALDLNDDVLHRQNVKKDCAHLLPVPDGNIEIILDGAPTFLQTKAGSFFRRTAFSSSVFSGKGGLSAGAGASSGWSGSSGGGSSSSGGGGGW</sequence>
<evidence type="ECO:0000256" key="1">
    <source>
        <dbReference type="SAM" id="MobiDB-lite"/>
    </source>
</evidence>
<feature type="compositionally biased region" description="Gly residues" evidence="1">
    <location>
        <begin position="80"/>
        <end position="95"/>
    </location>
</feature>
<name>A0A4R9LV31_9LEPT</name>
<dbReference type="AlphaFoldDB" id="A0A4R9LV31"/>
<gene>
    <name evidence="2" type="ORF">EHS11_06265</name>
</gene>
<dbReference type="EMBL" id="RQHV01000038">
    <property type="protein sequence ID" value="TGN11696.1"/>
    <property type="molecule type" value="Genomic_DNA"/>
</dbReference>
<accession>A0A4R9LV31</accession>
<feature type="region of interest" description="Disordered" evidence="1">
    <location>
        <begin position="65"/>
        <end position="95"/>
    </location>
</feature>
<reference evidence="2" key="1">
    <citation type="journal article" date="2019" name="PLoS Negl. Trop. Dis.">
        <title>Revisiting the worldwide diversity of Leptospira species in the environment.</title>
        <authorList>
            <person name="Vincent A.T."/>
            <person name="Schiettekatte O."/>
            <person name="Bourhy P."/>
            <person name="Veyrier F.J."/>
            <person name="Picardeau M."/>
        </authorList>
    </citation>
    <scope>NUCLEOTIDE SEQUENCE [LARGE SCALE GENOMIC DNA]</scope>
    <source>
        <strain evidence="2">201400974</strain>
    </source>
</reference>
<evidence type="ECO:0000313" key="2">
    <source>
        <dbReference type="EMBL" id="TGN11696.1"/>
    </source>
</evidence>
<proteinExistence type="predicted"/>
<keyword evidence="3" id="KW-1185">Reference proteome</keyword>
<evidence type="ECO:0000313" key="3">
    <source>
        <dbReference type="Proteomes" id="UP000298264"/>
    </source>
</evidence>